<evidence type="ECO:0000313" key="2">
    <source>
        <dbReference type="Proteomes" id="UP000663856"/>
    </source>
</evidence>
<proteinExistence type="predicted"/>
<gene>
    <name evidence="1" type="ORF">WKI299_LOCUS16584</name>
</gene>
<evidence type="ECO:0000313" key="1">
    <source>
        <dbReference type="EMBL" id="CAF2083120.1"/>
    </source>
</evidence>
<reference evidence="1" key="1">
    <citation type="submission" date="2021-02" db="EMBL/GenBank/DDBJ databases">
        <authorList>
            <person name="Nowell W R."/>
        </authorList>
    </citation>
    <scope>NUCLEOTIDE SEQUENCE</scope>
</reference>
<organism evidence="1 2">
    <name type="scientific">Rotaria magnacalcarata</name>
    <dbReference type="NCBI Taxonomy" id="392030"/>
    <lineage>
        <taxon>Eukaryota</taxon>
        <taxon>Metazoa</taxon>
        <taxon>Spiralia</taxon>
        <taxon>Gnathifera</taxon>
        <taxon>Rotifera</taxon>
        <taxon>Eurotatoria</taxon>
        <taxon>Bdelloidea</taxon>
        <taxon>Philodinida</taxon>
        <taxon>Philodinidae</taxon>
        <taxon>Rotaria</taxon>
    </lineage>
</organism>
<dbReference type="EMBL" id="CAJNRF010006633">
    <property type="protein sequence ID" value="CAF2083120.1"/>
    <property type="molecule type" value="Genomic_DNA"/>
</dbReference>
<sequence>MMMTTAVKYIEDLFEKCNDAKCLIRNPNDVSSLEKFIVEKLSSLQKDKLNNLIQFEKYFQGFNGKIQENSPAETITPYDVINFNNLLDKVNESIKIEGGLVIIQSIFSKVLQGIRCFENTPLAIEK</sequence>
<protein>
    <submittedName>
        <fullName evidence="1">Uncharacterized protein</fullName>
    </submittedName>
</protein>
<comment type="caution">
    <text evidence="1">The sequence shown here is derived from an EMBL/GenBank/DDBJ whole genome shotgun (WGS) entry which is preliminary data.</text>
</comment>
<dbReference type="Proteomes" id="UP000663856">
    <property type="component" value="Unassembled WGS sequence"/>
</dbReference>
<name>A0A816SNK7_9BILA</name>
<accession>A0A816SNK7</accession>
<dbReference type="AlphaFoldDB" id="A0A816SNK7"/>